<dbReference type="PANTHER" id="PTHR34984">
    <property type="entry name" value="CARBON STORAGE REGULATOR"/>
    <property type="match status" value="1"/>
</dbReference>
<reference evidence="5" key="1">
    <citation type="submission" date="2022-01" db="EMBL/GenBank/DDBJ databases">
        <title>Paenibacillus spongiae sp. nov., isolated from marine sponge.</title>
        <authorList>
            <person name="Li Z."/>
            <person name="Zhang M."/>
        </authorList>
    </citation>
    <scope>NUCLEOTIDE SEQUENCE</scope>
    <source>
        <strain evidence="5">PHS-Z3</strain>
    </source>
</reference>
<keyword evidence="3 4" id="KW-0694">RNA-binding</keyword>
<dbReference type="NCBIfam" id="TIGR00202">
    <property type="entry name" value="csrA"/>
    <property type="match status" value="1"/>
</dbReference>
<gene>
    <name evidence="4 5" type="primary">csrA</name>
    <name evidence="5" type="ORF">L1F29_31675</name>
</gene>
<dbReference type="Proteomes" id="UP001057877">
    <property type="component" value="Chromosome"/>
</dbReference>
<dbReference type="PANTHER" id="PTHR34984:SF1">
    <property type="entry name" value="CARBON STORAGE REGULATOR"/>
    <property type="match status" value="1"/>
</dbReference>
<comment type="subunit">
    <text evidence="4">Homodimer; the beta-strands of each monomer intercalate to form a hydrophobic core, while the alpha-helices form wings that extend away from the core.</text>
</comment>
<evidence type="ECO:0000256" key="1">
    <source>
        <dbReference type="ARBA" id="ARBA00022490"/>
    </source>
</evidence>
<dbReference type="HAMAP" id="MF_00167">
    <property type="entry name" value="CsrA"/>
    <property type="match status" value="1"/>
</dbReference>
<keyword evidence="4" id="KW-0678">Repressor</keyword>
<keyword evidence="4" id="KW-1005">Bacterial flagellum biogenesis</keyword>
<proteinExistence type="inferred from homology"/>
<evidence type="ECO:0000313" key="5">
    <source>
        <dbReference type="EMBL" id="UVI29893.1"/>
    </source>
</evidence>
<dbReference type="Pfam" id="PF02599">
    <property type="entry name" value="CsrA"/>
    <property type="match status" value="1"/>
</dbReference>
<dbReference type="InterPro" id="IPR003751">
    <property type="entry name" value="CsrA"/>
</dbReference>
<organism evidence="5 6">
    <name type="scientific">Paenibacillus spongiae</name>
    <dbReference type="NCBI Taxonomy" id="2909671"/>
    <lineage>
        <taxon>Bacteria</taxon>
        <taxon>Bacillati</taxon>
        <taxon>Bacillota</taxon>
        <taxon>Bacilli</taxon>
        <taxon>Bacillales</taxon>
        <taxon>Paenibacillaceae</taxon>
        <taxon>Paenibacillus</taxon>
    </lineage>
</organism>
<name>A0ABY5SC76_9BACL</name>
<evidence type="ECO:0000256" key="3">
    <source>
        <dbReference type="ARBA" id="ARBA00022884"/>
    </source>
</evidence>
<dbReference type="EMBL" id="CP091430">
    <property type="protein sequence ID" value="UVI29893.1"/>
    <property type="molecule type" value="Genomic_DNA"/>
</dbReference>
<evidence type="ECO:0000313" key="6">
    <source>
        <dbReference type="Proteomes" id="UP001057877"/>
    </source>
</evidence>
<evidence type="ECO:0000256" key="4">
    <source>
        <dbReference type="HAMAP-Rule" id="MF_00167"/>
    </source>
</evidence>
<dbReference type="InterPro" id="IPR036107">
    <property type="entry name" value="CsrA_sf"/>
</dbReference>
<comment type="subcellular location">
    <subcellularLocation>
        <location evidence="4">Cytoplasm</location>
    </subcellularLocation>
</comment>
<keyword evidence="2 4" id="KW-0810">Translation regulation</keyword>
<accession>A0ABY5SC76</accession>
<keyword evidence="1 4" id="KW-0963">Cytoplasm</keyword>
<keyword evidence="6" id="KW-1185">Reference proteome</keyword>
<evidence type="ECO:0000256" key="2">
    <source>
        <dbReference type="ARBA" id="ARBA00022845"/>
    </source>
</evidence>
<protein>
    <recommendedName>
        <fullName evidence="4">Translational regulator CsrA</fullName>
    </recommendedName>
</protein>
<sequence>MLVLSRKKGESVILQDNIEITILEVTADTVKIGINAPKDIEILRKEIYTMVKETNRESAASITGLEQLQNQFKQIKKNSDEL</sequence>
<comment type="similarity">
    <text evidence="4">Belongs to the CsrA/RsmA family.</text>
</comment>
<dbReference type="SUPFAM" id="SSF117130">
    <property type="entry name" value="CsrA-like"/>
    <property type="match status" value="1"/>
</dbReference>
<dbReference type="Gene3D" id="2.60.40.4380">
    <property type="entry name" value="Translational regulator CsrA"/>
    <property type="match status" value="1"/>
</dbReference>
<comment type="function">
    <text evidence="4">A translational regulator that binds mRNA to regulate translation initiation and/or mRNA stability. Usually binds in the 5'-UTR at or near the Shine-Dalgarno sequence preventing ribosome-binding, thus repressing translation. Its main target seems to be the major flagellin gene, while its function is anatagonized by FliW.</text>
</comment>
<dbReference type="NCBIfam" id="NF002469">
    <property type="entry name" value="PRK01712.1"/>
    <property type="match status" value="1"/>
</dbReference>
<dbReference type="RefSeq" id="WP_258385964.1">
    <property type="nucleotide sequence ID" value="NZ_CP091430.1"/>
</dbReference>